<evidence type="ECO:0000313" key="1">
    <source>
        <dbReference type="EMBL" id="MBM7703420.1"/>
    </source>
</evidence>
<gene>
    <name evidence="1" type="ORF">JOC83_002269</name>
</gene>
<comment type="caution">
    <text evidence="1">The sequence shown here is derived from an EMBL/GenBank/DDBJ whole genome shotgun (WGS) entry which is preliminary data.</text>
</comment>
<protein>
    <submittedName>
        <fullName evidence="1">Uncharacterized protein</fullName>
    </submittedName>
</protein>
<proteinExistence type="predicted"/>
<reference evidence="1 2" key="1">
    <citation type="submission" date="2021-01" db="EMBL/GenBank/DDBJ databases">
        <title>Genomic Encyclopedia of Type Strains, Phase IV (KMG-IV): sequencing the most valuable type-strain genomes for metagenomic binning, comparative biology and taxonomic classification.</title>
        <authorList>
            <person name="Goeker M."/>
        </authorList>
    </citation>
    <scope>NUCLEOTIDE SEQUENCE [LARGE SCALE GENOMIC DNA]</scope>
    <source>
        <strain evidence="1 2">DSM 104297</strain>
    </source>
</reference>
<dbReference type="Proteomes" id="UP000809829">
    <property type="component" value="Unassembled WGS sequence"/>
</dbReference>
<dbReference type="EMBL" id="JAFBFC010000004">
    <property type="protein sequence ID" value="MBM7703420.1"/>
    <property type="molecule type" value="Genomic_DNA"/>
</dbReference>
<keyword evidence="2" id="KW-1185">Reference proteome</keyword>
<sequence length="231" mass="24612">MYEMYYSWPEPMRQYGGSQGGMDLGGLGGSLGSLGSVLPSLLGDVDLGSLGSLDAPQSYAAYPTQLTSQLSSFSPPPRVRQRYQQLLSNPGLVQQLASQALQQQGGFNGGLNGGLNGYGGYGGLNGGLNGYGGYGGLNGSLNGYGGYGGLNGGLNGYGGYGGRDEDYRFRWRLPFCQLRWSVMITGTNPFNLRVRVGIIVQTNFFNTTIIQFFPKFGIGNIATNNILYVEC</sequence>
<evidence type="ECO:0000313" key="2">
    <source>
        <dbReference type="Proteomes" id="UP000809829"/>
    </source>
</evidence>
<accession>A0ABS2QVB9</accession>
<dbReference type="RefSeq" id="WP_205187284.1">
    <property type="nucleotide sequence ID" value="NZ_JAFBFC010000004.1"/>
</dbReference>
<organism evidence="1 2">
    <name type="scientific">Priestia iocasae</name>
    <dbReference type="NCBI Taxonomy" id="2291674"/>
    <lineage>
        <taxon>Bacteria</taxon>
        <taxon>Bacillati</taxon>
        <taxon>Bacillota</taxon>
        <taxon>Bacilli</taxon>
        <taxon>Bacillales</taxon>
        <taxon>Bacillaceae</taxon>
        <taxon>Priestia</taxon>
    </lineage>
</organism>
<name>A0ABS2QVB9_9BACI</name>